<comment type="caution">
    <text evidence="3">The sequence shown here is derived from an EMBL/GenBank/DDBJ whole genome shotgun (WGS) entry which is preliminary data.</text>
</comment>
<dbReference type="SMART" id="SM00239">
    <property type="entry name" value="C2"/>
    <property type="match status" value="1"/>
</dbReference>
<feature type="region of interest" description="Disordered" evidence="1">
    <location>
        <begin position="223"/>
        <end position="305"/>
    </location>
</feature>
<dbReference type="PROSITE" id="PS50004">
    <property type="entry name" value="C2"/>
    <property type="match status" value="1"/>
</dbReference>
<dbReference type="Pfam" id="PF00168">
    <property type="entry name" value="C2"/>
    <property type="match status" value="1"/>
</dbReference>
<feature type="compositionally biased region" description="Polar residues" evidence="1">
    <location>
        <begin position="256"/>
        <end position="271"/>
    </location>
</feature>
<feature type="domain" description="C2" evidence="2">
    <location>
        <begin position="1"/>
        <end position="111"/>
    </location>
</feature>
<evidence type="ECO:0000256" key="1">
    <source>
        <dbReference type="SAM" id="MobiDB-lite"/>
    </source>
</evidence>
<accession>A0AAD4JFE8</accession>
<evidence type="ECO:0000259" key="2">
    <source>
        <dbReference type="PROSITE" id="PS50004"/>
    </source>
</evidence>
<dbReference type="InterPro" id="IPR035892">
    <property type="entry name" value="C2_domain_sf"/>
</dbReference>
<dbReference type="EMBL" id="SDAM02000063">
    <property type="protein sequence ID" value="KAH6832844.1"/>
    <property type="molecule type" value="Genomic_DNA"/>
</dbReference>
<feature type="region of interest" description="Disordered" evidence="1">
    <location>
        <begin position="173"/>
        <end position="195"/>
    </location>
</feature>
<protein>
    <recommendedName>
        <fullName evidence="2">C2 domain-containing protein</fullName>
    </recommendedName>
</protein>
<sequence length="305" mass="33993">MEGRLLKINIVSAENLPQISSPGKMNAYAEVWIDGRPSTAKKSDADMVRELNPRWNFATDFNLLEEDVQLPGVNLAVKIWSKSSLGQDVFVGEVRISVKSLFDMGLHSKELVRYDVKNTTTSNWKLYISYSFGDQISAFPSNPNPSHGPIRAHGYYSQGQGYGYYSHRPSPSPRPVPICGRGWGPSAASPRPSRAQEMLSTAFSTVQLANAVTSLISNGENLFNHHHHGNVGQSSHHHHHDAAGGQSSHHVYDQYNPPTTTDSFDYSNNHNFGHWPNDSYDNDQDSADADYYDSYDPDDSDSFSW</sequence>
<feature type="compositionally biased region" description="Basic residues" evidence="1">
    <location>
        <begin position="224"/>
        <end position="240"/>
    </location>
</feature>
<dbReference type="InterPro" id="IPR000008">
    <property type="entry name" value="C2_dom"/>
</dbReference>
<gene>
    <name evidence="3" type="ORF">C2S53_014355</name>
</gene>
<evidence type="ECO:0000313" key="3">
    <source>
        <dbReference type="EMBL" id="KAH6832844.1"/>
    </source>
</evidence>
<name>A0AAD4JFE8_PERFH</name>
<feature type="compositionally biased region" description="Acidic residues" evidence="1">
    <location>
        <begin position="280"/>
        <end position="305"/>
    </location>
</feature>
<evidence type="ECO:0000313" key="4">
    <source>
        <dbReference type="Proteomes" id="UP001190926"/>
    </source>
</evidence>
<reference evidence="3 4" key="1">
    <citation type="journal article" date="2021" name="Nat. Commun.">
        <title>Incipient diploidization of the medicinal plant Perilla within 10,000 years.</title>
        <authorList>
            <person name="Zhang Y."/>
            <person name="Shen Q."/>
            <person name="Leng L."/>
            <person name="Zhang D."/>
            <person name="Chen S."/>
            <person name="Shi Y."/>
            <person name="Ning Z."/>
            <person name="Chen S."/>
        </authorList>
    </citation>
    <scope>NUCLEOTIDE SEQUENCE [LARGE SCALE GENOMIC DNA]</scope>
    <source>
        <strain evidence="4">cv. PC099</strain>
    </source>
</reference>
<keyword evidence="4" id="KW-1185">Reference proteome</keyword>
<dbReference type="Proteomes" id="UP001190926">
    <property type="component" value="Unassembled WGS sequence"/>
</dbReference>
<proteinExistence type="predicted"/>
<dbReference type="PANTHER" id="PTHR32246">
    <property type="entry name" value="INGRESSION PROTEIN FIC1"/>
    <property type="match status" value="1"/>
</dbReference>
<organism evidence="3 4">
    <name type="scientific">Perilla frutescens var. hirtella</name>
    <name type="common">Perilla citriodora</name>
    <name type="synonym">Perilla setoyensis</name>
    <dbReference type="NCBI Taxonomy" id="608512"/>
    <lineage>
        <taxon>Eukaryota</taxon>
        <taxon>Viridiplantae</taxon>
        <taxon>Streptophyta</taxon>
        <taxon>Embryophyta</taxon>
        <taxon>Tracheophyta</taxon>
        <taxon>Spermatophyta</taxon>
        <taxon>Magnoliopsida</taxon>
        <taxon>eudicotyledons</taxon>
        <taxon>Gunneridae</taxon>
        <taxon>Pentapetalae</taxon>
        <taxon>asterids</taxon>
        <taxon>lamiids</taxon>
        <taxon>Lamiales</taxon>
        <taxon>Lamiaceae</taxon>
        <taxon>Nepetoideae</taxon>
        <taxon>Elsholtzieae</taxon>
        <taxon>Perilla</taxon>
    </lineage>
</organism>
<dbReference type="PANTHER" id="PTHR32246:SF22">
    <property type="entry name" value="C2 DOMAIN-CONTAINING PROTEIN"/>
    <property type="match status" value="1"/>
</dbReference>
<dbReference type="AlphaFoldDB" id="A0AAD4JFE8"/>
<dbReference type="SUPFAM" id="SSF49562">
    <property type="entry name" value="C2 domain (Calcium/lipid-binding domain, CaLB)"/>
    <property type="match status" value="1"/>
</dbReference>
<dbReference type="Gene3D" id="2.60.40.150">
    <property type="entry name" value="C2 domain"/>
    <property type="match status" value="1"/>
</dbReference>